<proteinExistence type="predicted"/>
<dbReference type="InterPro" id="IPR027304">
    <property type="entry name" value="Trigger_fact/SurA_dom_sf"/>
</dbReference>
<evidence type="ECO:0000256" key="7">
    <source>
        <dbReference type="SAM" id="SignalP"/>
    </source>
</evidence>
<sequence>MKSTKKLIALAMASMMLLSFTGCNMVEKTPEAVSKTVVAKVGKYKITRADIDAELAAMEEGFKAQFGDDYAKDAQVKSILEQQRVRVVNSMVYEKIILIKAEELKVVPAEKEMNEAIEAKLKEVKDSYDSEDAYKQALEKQKVTEEELKEKIKSTVLEEKIKENIFKDIAVSDTDIKNQYEMYKYKYAEGESGVELAHILVATQDEAKEIKKQLDDGADFAQLAKEKSKDEATKENGGSMGFKGYESISESSFVYPAIALQPGQYTDPSEAKDGWHIVKVLDKKDFPPKPFDDVKDQIKDELTKAKETELWTKTVQDWDSQLKPEVYEDKINQQ</sequence>
<feature type="signal peptide" evidence="7">
    <location>
        <begin position="1"/>
        <end position="25"/>
    </location>
</feature>
<dbReference type="NCBIfam" id="NF000809">
    <property type="entry name" value="PRK00059.1"/>
    <property type="match status" value="1"/>
</dbReference>
<dbReference type="Gene3D" id="3.10.50.40">
    <property type="match status" value="1"/>
</dbReference>
<dbReference type="EC" id="5.2.1.8" evidence="2"/>
<feature type="chain" id="PRO_5038353531" description="peptidylprolyl isomerase" evidence="7">
    <location>
        <begin position="26"/>
        <end position="334"/>
    </location>
</feature>
<dbReference type="Pfam" id="PF13624">
    <property type="entry name" value="SurA_N_3"/>
    <property type="match status" value="1"/>
</dbReference>
<evidence type="ECO:0000256" key="6">
    <source>
        <dbReference type="PROSITE-ProRule" id="PRU00278"/>
    </source>
</evidence>
<keyword evidence="10" id="KW-1185">Reference proteome</keyword>
<dbReference type="InterPro" id="IPR023058">
    <property type="entry name" value="PPIase_PpiC_CS"/>
</dbReference>
<protein>
    <recommendedName>
        <fullName evidence="2">peptidylprolyl isomerase</fullName>
        <ecNumber evidence="2">5.2.1.8</ecNumber>
    </recommendedName>
</protein>
<evidence type="ECO:0000256" key="1">
    <source>
        <dbReference type="ARBA" id="ARBA00000971"/>
    </source>
</evidence>
<evidence type="ECO:0000256" key="4">
    <source>
        <dbReference type="ARBA" id="ARBA00023110"/>
    </source>
</evidence>
<accession>A0A1M5Y7S9</accession>
<dbReference type="PROSITE" id="PS01096">
    <property type="entry name" value="PPIC_PPIASE_1"/>
    <property type="match status" value="1"/>
</dbReference>
<name>A0A1M5Y7S9_9CLOT</name>
<dbReference type="InterPro" id="IPR046357">
    <property type="entry name" value="PPIase_dom_sf"/>
</dbReference>
<evidence type="ECO:0000256" key="5">
    <source>
        <dbReference type="ARBA" id="ARBA00023235"/>
    </source>
</evidence>
<comment type="catalytic activity">
    <reaction evidence="1">
        <text>[protein]-peptidylproline (omega=180) = [protein]-peptidylproline (omega=0)</text>
        <dbReference type="Rhea" id="RHEA:16237"/>
        <dbReference type="Rhea" id="RHEA-COMP:10747"/>
        <dbReference type="Rhea" id="RHEA-COMP:10748"/>
        <dbReference type="ChEBI" id="CHEBI:83833"/>
        <dbReference type="ChEBI" id="CHEBI:83834"/>
        <dbReference type="EC" id="5.2.1.8"/>
    </reaction>
</comment>
<dbReference type="InterPro" id="IPR050245">
    <property type="entry name" value="PrsA_foldase"/>
</dbReference>
<evidence type="ECO:0000256" key="2">
    <source>
        <dbReference type="ARBA" id="ARBA00013194"/>
    </source>
</evidence>
<dbReference type="STRING" id="1121306.SAMN02745196_02717"/>
<dbReference type="PANTHER" id="PTHR47245">
    <property type="entry name" value="PEPTIDYLPROLYL ISOMERASE"/>
    <property type="match status" value="1"/>
</dbReference>
<keyword evidence="5 6" id="KW-0413">Isomerase</keyword>
<reference evidence="9 10" key="1">
    <citation type="submission" date="2016-11" db="EMBL/GenBank/DDBJ databases">
        <authorList>
            <person name="Jaros S."/>
            <person name="Januszkiewicz K."/>
            <person name="Wedrychowicz H."/>
        </authorList>
    </citation>
    <scope>NUCLEOTIDE SEQUENCE [LARGE SCALE GENOMIC DNA]</scope>
    <source>
        <strain evidence="9 10">DSM 3089</strain>
    </source>
</reference>
<dbReference type="EMBL" id="FQXP01000012">
    <property type="protein sequence ID" value="SHI08145.1"/>
    <property type="molecule type" value="Genomic_DNA"/>
</dbReference>
<evidence type="ECO:0000313" key="10">
    <source>
        <dbReference type="Proteomes" id="UP000184526"/>
    </source>
</evidence>
<dbReference type="AlphaFoldDB" id="A0A1M5Y7S9"/>
<dbReference type="SUPFAM" id="SSF54534">
    <property type="entry name" value="FKBP-like"/>
    <property type="match status" value="1"/>
</dbReference>
<dbReference type="GO" id="GO:0003755">
    <property type="term" value="F:peptidyl-prolyl cis-trans isomerase activity"/>
    <property type="evidence" value="ECO:0007669"/>
    <property type="project" value="UniProtKB-KW"/>
</dbReference>
<dbReference type="RefSeq" id="WP_072832546.1">
    <property type="nucleotide sequence ID" value="NZ_FQXP01000012.1"/>
</dbReference>
<dbReference type="Proteomes" id="UP000184526">
    <property type="component" value="Unassembled WGS sequence"/>
</dbReference>
<evidence type="ECO:0000313" key="9">
    <source>
        <dbReference type="EMBL" id="SHI08145.1"/>
    </source>
</evidence>
<organism evidence="9 10">
    <name type="scientific">Clostridium collagenovorans DSM 3089</name>
    <dbReference type="NCBI Taxonomy" id="1121306"/>
    <lineage>
        <taxon>Bacteria</taxon>
        <taxon>Bacillati</taxon>
        <taxon>Bacillota</taxon>
        <taxon>Clostridia</taxon>
        <taxon>Eubacteriales</taxon>
        <taxon>Clostridiaceae</taxon>
        <taxon>Clostridium</taxon>
    </lineage>
</organism>
<keyword evidence="4 6" id="KW-0697">Rotamase</keyword>
<feature type="domain" description="PpiC" evidence="8">
    <location>
        <begin position="191"/>
        <end position="282"/>
    </location>
</feature>
<evidence type="ECO:0000259" key="8">
    <source>
        <dbReference type="PROSITE" id="PS50198"/>
    </source>
</evidence>
<keyword evidence="3 7" id="KW-0732">Signal</keyword>
<dbReference type="Pfam" id="PF13145">
    <property type="entry name" value="Rotamase_2"/>
    <property type="match status" value="1"/>
</dbReference>
<dbReference type="InterPro" id="IPR000297">
    <property type="entry name" value="PPIase_PpiC"/>
</dbReference>
<dbReference type="Gene3D" id="1.10.4030.10">
    <property type="entry name" value="Porin chaperone SurA, peptide-binding domain"/>
    <property type="match status" value="1"/>
</dbReference>
<dbReference type="PROSITE" id="PS50198">
    <property type="entry name" value="PPIC_PPIASE_2"/>
    <property type="match status" value="1"/>
</dbReference>
<evidence type="ECO:0000256" key="3">
    <source>
        <dbReference type="ARBA" id="ARBA00022729"/>
    </source>
</evidence>
<gene>
    <name evidence="9" type="ORF">SAMN02745196_02717</name>
</gene>
<dbReference type="SUPFAM" id="SSF109998">
    <property type="entry name" value="Triger factor/SurA peptide-binding domain-like"/>
    <property type="match status" value="1"/>
</dbReference>
<dbReference type="PANTHER" id="PTHR47245:SF1">
    <property type="entry name" value="FOLDASE PROTEIN PRSA"/>
    <property type="match status" value="1"/>
</dbReference>
<dbReference type="PROSITE" id="PS51257">
    <property type="entry name" value="PROKAR_LIPOPROTEIN"/>
    <property type="match status" value="1"/>
</dbReference>